<keyword evidence="2" id="KW-1185">Reference proteome</keyword>
<protein>
    <submittedName>
        <fullName evidence="1">Uncharacterized protein</fullName>
    </submittedName>
</protein>
<proteinExistence type="predicted"/>
<name>A0ABX0IW77_9FLAO</name>
<reference evidence="2" key="1">
    <citation type="submission" date="2019-05" db="EMBL/GenBank/DDBJ databases">
        <title>Flavobacterium profundi sp. nov., isolated from a deep-sea seamount.</title>
        <authorList>
            <person name="Zhang D.-C."/>
        </authorList>
    </citation>
    <scope>NUCLEOTIDE SEQUENCE [LARGE SCALE GENOMIC DNA]</scope>
    <source>
        <strain evidence="2">EC11</strain>
    </source>
</reference>
<gene>
    <name evidence="1" type="ORF">FIA58_013820</name>
</gene>
<organism evidence="1 2">
    <name type="scientific">Flavobacterium jejuense</name>
    <dbReference type="NCBI Taxonomy" id="1544455"/>
    <lineage>
        <taxon>Bacteria</taxon>
        <taxon>Pseudomonadati</taxon>
        <taxon>Bacteroidota</taxon>
        <taxon>Flavobacteriia</taxon>
        <taxon>Flavobacteriales</taxon>
        <taxon>Flavobacteriaceae</taxon>
        <taxon>Flavobacterium</taxon>
    </lineage>
</organism>
<dbReference type="EMBL" id="VEVQ02000009">
    <property type="protein sequence ID" value="NHN26758.1"/>
    <property type="molecule type" value="Genomic_DNA"/>
</dbReference>
<sequence>MELSFGQKAVGIVVTQGLESAQIDEVTTVKMQFAKIIDLINSKPSESYLANTLKGMAIRACITASAATVRILVNKD</sequence>
<evidence type="ECO:0000313" key="1">
    <source>
        <dbReference type="EMBL" id="NHN26758.1"/>
    </source>
</evidence>
<evidence type="ECO:0000313" key="2">
    <source>
        <dbReference type="Proteomes" id="UP000817854"/>
    </source>
</evidence>
<accession>A0ABX0IW77</accession>
<comment type="caution">
    <text evidence="1">The sequence shown here is derived from an EMBL/GenBank/DDBJ whole genome shotgun (WGS) entry which is preliminary data.</text>
</comment>
<reference evidence="1 2" key="2">
    <citation type="submission" date="2019-05" db="EMBL/GenBank/DDBJ databases">
        <authorList>
            <person name="Lianzixin W."/>
        </authorList>
    </citation>
    <scope>NUCLEOTIDE SEQUENCE [LARGE SCALE GENOMIC DNA]</scope>
    <source>
        <strain evidence="1 2">EC11</strain>
    </source>
</reference>
<dbReference type="Proteomes" id="UP000817854">
    <property type="component" value="Unassembled WGS sequence"/>
</dbReference>
<reference evidence="1 2" key="3">
    <citation type="submission" date="2020-02" db="EMBL/GenBank/DDBJ databases">
        <title>Flavobacterium profundi sp. nov., isolated from a deep-sea seamount.</title>
        <authorList>
            <person name="Zhang D.-C."/>
        </authorList>
    </citation>
    <scope>NUCLEOTIDE SEQUENCE [LARGE SCALE GENOMIC DNA]</scope>
    <source>
        <strain evidence="1 2">EC11</strain>
    </source>
</reference>
<dbReference type="RefSeq" id="WP_140963079.1">
    <property type="nucleotide sequence ID" value="NZ_VEVQ02000009.1"/>
</dbReference>